<dbReference type="InterPro" id="IPR027417">
    <property type="entry name" value="P-loop_NTPase"/>
</dbReference>
<keyword evidence="1" id="KW-0418">Kinase</keyword>
<dbReference type="CDD" id="cd02019">
    <property type="entry name" value="NK"/>
    <property type="match status" value="1"/>
</dbReference>
<dbReference type="Proteomes" id="UP001321498">
    <property type="component" value="Chromosome"/>
</dbReference>
<protein>
    <submittedName>
        <fullName evidence="1">Adenylate kinase</fullName>
    </submittedName>
</protein>
<keyword evidence="1" id="KW-0808">Transferase</keyword>
<dbReference type="RefSeq" id="WP_286276520.1">
    <property type="nucleotide sequence ID" value="NZ_AP027731.1"/>
</dbReference>
<reference evidence="2" key="1">
    <citation type="journal article" date="2019" name="Int. J. Syst. Evol. Microbiol.">
        <title>The Global Catalogue of Microorganisms (GCM) 10K type strain sequencing project: providing services to taxonomists for standard genome sequencing and annotation.</title>
        <authorList>
            <consortium name="The Broad Institute Genomics Platform"/>
            <consortium name="The Broad Institute Genome Sequencing Center for Infectious Disease"/>
            <person name="Wu L."/>
            <person name="Ma J."/>
        </authorList>
    </citation>
    <scope>NUCLEOTIDE SEQUENCE [LARGE SCALE GENOMIC DNA]</scope>
    <source>
        <strain evidence="2">NBRC 108725</strain>
    </source>
</reference>
<dbReference type="Gene3D" id="3.40.50.300">
    <property type="entry name" value="P-loop containing nucleotide triphosphate hydrolases"/>
    <property type="match status" value="1"/>
</dbReference>
<evidence type="ECO:0000313" key="2">
    <source>
        <dbReference type="Proteomes" id="UP001321498"/>
    </source>
</evidence>
<evidence type="ECO:0000313" key="1">
    <source>
        <dbReference type="EMBL" id="BDZ46462.1"/>
    </source>
</evidence>
<proteinExistence type="predicted"/>
<dbReference type="GO" id="GO:0016301">
    <property type="term" value="F:kinase activity"/>
    <property type="evidence" value="ECO:0007669"/>
    <property type="project" value="UniProtKB-KW"/>
</dbReference>
<name>A0ABM8GDU7_9MICO</name>
<dbReference type="NCBIfam" id="NF005115">
    <property type="entry name" value="PRK06547.1"/>
    <property type="match status" value="1"/>
</dbReference>
<gene>
    <name evidence="1" type="ORF">GCM10025866_23710</name>
</gene>
<keyword evidence="2" id="KW-1185">Reference proteome</keyword>
<dbReference type="EMBL" id="AP027731">
    <property type="protein sequence ID" value="BDZ46462.1"/>
    <property type="molecule type" value="Genomic_DNA"/>
</dbReference>
<accession>A0ABM8GDU7</accession>
<dbReference type="SUPFAM" id="SSF52540">
    <property type="entry name" value="P-loop containing nucleoside triphosphate hydrolases"/>
    <property type="match status" value="1"/>
</dbReference>
<sequence length="175" mass="19375">MPELNDLVLSIRAAGIPPVVLLDGGSGAGKSTLARVLAPALGAELVRLDDLYPGWDGLQAASRAVADELLPRRRWRRWDWASGRSAEWHELDPSAPLLVEGAGALSRASRQLATFALWIDLEPGERKRRALERDGDVFAPHWDRWAAQEDAFFSRERPDLLADLILDGETISSFR</sequence>
<organism evidence="1 2">
    <name type="scientific">Naasia aerilata</name>
    <dbReference type="NCBI Taxonomy" id="1162966"/>
    <lineage>
        <taxon>Bacteria</taxon>
        <taxon>Bacillati</taxon>
        <taxon>Actinomycetota</taxon>
        <taxon>Actinomycetes</taxon>
        <taxon>Micrococcales</taxon>
        <taxon>Microbacteriaceae</taxon>
        <taxon>Naasia</taxon>
    </lineage>
</organism>